<dbReference type="InterPro" id="IPR054471">
    <property type="entry name" value="GPIID_WHD"/>
</dbReference>
<dbReference type="PANTHER" id="PTHR10039:SF16">
    <property type="entry name" value="GPI INOSITOL-DEACYLASE"/>
    <property type="match status" value="1"/>
</dbReference>
<gene>
    <name evidence="3" type="ORF">OBBRIDRAFT_735932</name>
</gene>
<sequence length="478" mass="53745">MLLCLTKGELVTYIIIDALDECPNSPGIPSQREQVLEHVAHLVGMQTNTRICVTSRPESDIQKIFEPLPHRHVTLHVQCGLTEDISLYVHSIMHSDPLFKKWREEEKSLAIETLSRKADGMFRWVFCQLETLRQCLPATIRRTLRTLPKTLDETYQRILEGITEPKWEYAHRIFQCLTVSVRPLQVKELAEILAVDFDSETMPCLVEEWRSLNAKEDILSTCSTLVTVDAETEVVRFAHFSVQEYLVSRHLATEEKNSIRRFHVVEEHAHTVLAQACLSVLLQLNNPRDQICVENPPLAPYAAEHWVQHAQFKNVTSSLQGAMECLFHPHKPHFAAWIKIHDIDNPFLVGGWKPYKKVKPLYYAARCGFLTLAQHLVVTHAQDVNAQGGRYGTALKAASGRGHLAIVRFLVQNDADVNGQGGVYGSALQAASGRGHIEVVRFLIEHGAEVNARQCGTKGTALQAASGSGHLEVVRFLV</sequence>
<evidence type="ECO:0000313" key="4">
    <source>
        <dbReference type="Proteomes" id="UP000250043"/>
    </source>
</evidence>
<dbReference type="SMART" id="SM00248">
    <property type="entry name" value="ANK"/>
    <property type="match status" value="3"/>
</dbReference>
<evidence type="ECO:0000259" key="2">
    <source>
        <dbReference type="Pfam" id="PF22939"/>
    </source>
</evidence>
<dbReference type="Pfam" id="PF13637">
    <property type="entry name" value="Ank_4"/>
    <property type="match status" value="1"/>
</dbReference>
<keyword evidence="1" id="KW-0040">ANK repeat</keyword>
<evidence type="ECO:0000256" key="1">
    <source>
        <dbReference type="PROSITE-ProRule" id="PRU00023"/>
    </source>
</evidence>
<name>A0A8E2AMS6_9APHY</name>
<proteinExistence type="predicted"/>
<keyword evidence="4" id="KW-1185">Reference proteome</keyword>
<dbReference type="AlphaFoldDB" id="A0A8E2AMS6"/>
<organism evidence="3 4">
    <name type="scientific">Obba rivulosa</name>
    <dbReference type="NCBI Taxonomy" id="1052685"/>
    <lineage>
        <taxon>Eukaryota</taxon>
        <taxon>Fungi</taxon>
        <taxon>Dikarya</taxon>
        <taxon>Basidiomycota</taxon>
        <taxon>Agaricomycotina</taxon>
        <taxon>Agaricomycetes</taxon>
        <taxon>Polyporales</taxon>
        <taxon>Gelatoporiaceae</taxon>
        <taxon>Obba</taxon>
    </lineage>
</organism>
<feature type="repeat" description="ANK" evidence="1">
    <location>
        <begin position="426"/>
        <end position="455"/>
    </location>
</feature>
<dbReference type="InterPro" id="IPR002110">
    <property type="entry name" value="Ankyrin_rpt"/>
</dbReference>
<dbReference type="Pfam" id="PF12796">
    <property type="entry name" value="Ank_2"/>
    <property type="match status" value="1"/>
</dbReference>
<dbReference type="Pfam" id="PF22939">
    <property type="entry name" value="WHD_GPIID"/>
    <property type="match status" value="1"/>
</dbReference>
<feature type="non-terminal residue" evidence="3">
    <location>
        <position position="478"/>
    </location>
</feature>
<feature type="domain" description="GPI inositol-deacylase winged helix" evidence="2">
    <location>
        <begin position="169"/>
        <end position="254"/>
    </location>
</feature>
<evidence type="ECO:0000313" key="3">
    <source>
        <dbReference type="EMBL" id="OCH87556.1"/>
    </source>
</evidence>
<accession>A0A8E2AMS6</accession>
<dbReference type="EMBL" id="KV722481">
    <property type="protein sequence ID" value="OCH87556.1"/>
    <property type="molecule type" value="Genomic_DNA"/>
</dbReference>
<reference evidence="3 4" key="1">
    <citation type="submission" date="2016-07" db="EMBL/GenBank/DDBJ databases">
        <title>Draft genome of the white-rot fungus Obba rivulosa 3A-2.</title>
        <authorList>
            <consortium name="DOE Joint Genome Institute"/>
            <person name="Miettinen O."/>
            <person name="Riley R."/>
            <person name="Acob R."/>
            <person name="Barry K."/>
            <person name="Cullen D."/>
            <person name="De Vries R."/>
            <person name="Hainaut M."/>
            <person name="Hatakka A."/>
            <person name="Henrissat B."/>
            <person name="Hilden K."/>
            <person name="Kuo R."/>
            <person name="Labutti K."/>
            <person name="Lipzen A."/>
            <person name="Makela M.R."/>
            <person name="Sandor L."/>
            <person name="Spatafora J.W."/>
            <person name="Grigoriev I.V."/>
            <person name="Hibbett D.S."/>
        </authorList>
    </citation>
    <scope>NUCLEOTIDE SEQUENCE [LARGE SCALE GENOMIC DNA]</scope>
    <source>
        <strain evidence="3 4">3A-2</strain>
    </source>
</reference>
<dbReference type="Proteomes" id="UP000250043">
    <property type="component" value="Unassembled WGS sequence"/>
</dbReference>
<dbReference type="Gene3D" id="1.25.40.20">
    <property type="entry name" value="Ankyrin repeat-containing domain"/>
    <property type="match status" value="1"/>
</dbReference>
<dbReference type="SUPFAM" id="SSF48403">
    <property type="entry name" value="Ankyrin repeat"/>
    <property type="match status" value="1"/>
</dbReference>
<dbReference type="PROSITE" id="PS50297">
    <property type="entry name" value="ANK_REP_REGION"/>
    <property type="match status" value="1"/>
</dbReference>
<protein>
    <recommendedName>
        <fullName evidence="2">GPI inositol-deacylase winged helix domain-containing protein</fullName>
    </recommendedName>
</protein>
<dbReference type="PROSITE" id="PS50088">
    <property type="entry name" value="ANK_REPEAT"/>
    <property type="match status" value="2"/>
</dbReference>
<dbReference type="InterPro" id="IPR036770">
    <property type="entry name" value="Ankyrin_rpt-contain_sf"/>
</dbReference>
<feature type="repeat" description="ANK" evidence="1">
    <location>
        <begin position="390"/>
        <end position="422"/>
    </location>
</feature>
<dbReference type="PANTHER" id="PTHR10039">
    <property type="entry name" value="AMELOGENIN"/>
    <property type="match status" value="1"/>
</dbReference>
<dbReference type="OrthoDB" id="7464126at2759"/>